<dbReference type="Proteomes" id="UP001612928">
    <property type="component" value="Unassembled WGS sequence"/>
</dbReference>
<sequence length="260" mass="27609">MAELTGARNRFIVAATVSTACSLIIRRPLAYAVAVGLGVMVADPDGMLKAMKGWKTTAEGGDTDEIERLAEWMVAFKDKLKTDAKWEGAAFTAMEAAADGFIEAIKELGTGRNGIGDTLKSSAELYDKLSWVALGLMSAMVVWAGLVLASRLTPGTWALSQIAINAGLKALWTSLRPILFKLAIFAGGVFAIYQGVSMKSMEQATKFQTMMAMPIEQYGLGNDTRTGALVPKTIPTDNQNGIDTKNGGLPSGRNIPGMPA</sequence>
<gene>
    <name evidence="3" type="ORF">ACIBP5_14760</name>
</gene>
<evidence type="ECO:0000256" key="1">
    <source>
        <dbReference type="SAM" id="MobiDB-lite"/>
    </source>
</evidence>
<evidence type="ECO:0008006" key="5">
    <source>
        <dbReference type="Google" id="ProtNLM"/>
    </source>
</evidence>
<evidence type="ECO:0000256" key="2">
    <source>
        <dbReference type="SAM" id="Phobius"/>
    </source>
</evidence>
<keyword evidence="2" id="KW-0812">Transmembrane</keyword>
<feature type="transmembrane region" description="Helical" evidence="2">
    <location>
        <begin position="178"/>
        <end position="196"/>
    </location>
</feature>
<evidence type="ECO:0000313" key="4">
    <source>
        <dbReference type="Proteomes" id="UP001612928"/>
    </source>
</evidence>
<keyword evidence="2" id="KW-0472">Membrane</keyword>
<keyword evidence="4" id="KW-1185">Reference proteome</keyword>
<dbReference type="RefSeq" id="WP_397021032.1">
    <property type="nucleotide sequence ID" value="NZ_JBITMB010000003.1"/>
</dbReference>
<feature type="transmembrane region" description="Helical" evidence="2">
    <location>
        <begin position="129"/>
        <end position="149"/>
    </location>
</feature>
<name>A0ABW8A353_9ACTN</name>
<dbReference type="EMBL" id="JBITMB010000003">
    <property type="protein sequence ID" value="MFI7441214.1"/>
    <property type="molecule type" value="Genomic_DNA"/>
</dbReference>
<evidence type="ECO:0000313" key="3">
    <source>
        <dbReference type="EMBL" id="MFI7441214.1"/>
    </source>
</evidence>
<feature type="region of interest" description="Disordered" evidence="1">
    <location>
        <begin position="232"/>
        <end position="260"/>
    </location>
</feature>
<reference evidence="3 4" key="1">
    <citation type="submission" date="2024-10" db="EMBL/GenBank/DDBJ databases">
        <title>The Natural Products Discovery Center: Release of the First 8490 Sequenced Strains for Exploring Actinobacteria Biosynthetic Diversity.</title>
        <authorList>
            <person name="Kalkreuter E."/>
            <person name="Kautsar S.A."/>
            <person name="Yang D."/>
            <person name="Bader C.D."/>
            <person name="Teijaro C.N."/>
            <person name="Fluegel L."/>
            <person name="Davis C.M."/>
            <person name="Simpson J.R."/>
            <person name="Lauterbach L."/>
            <person name="Steele A.D."/>
            <person name="Gui C."/>
            <person name="Meng S."/>
            <person name="Li G."/>
            <person name="Viehrig K."/>
            <person name="Ye F."/>
            <person name="Su P."/>
            <person name="Kiefer A.F."/>
            <person name="Nichols A."/>
            <person name="Cepeda A.J."/>
            <person name="Yan W."/>
            <person name="Fan B."/>
            <person name="Jiang Y."/>
            <person name="Adhikari A."/>
            <person name="Zheng C.-J."/>
            <person name="Schuster L."/>
            <person name="Cowan T.M."/>
            <person name="Smanski M.J."/>
            <person name="Chevrette M.G."/>
            <person name="De Carvalho L.P.S."/>
            <person name="Shen B."/>
        </authorList>
    </citation>
    <scope>NUCLEOTIDE SEQUENCE [LARGE SCALE GENOMIC DNA]</scope>
    <source>
        <strain evidence="3 4">NPDC049503</strain>
    </source>
</reference>
<proteinExistence type="predicted"/>
<protein>
    <recommendedName>
        <fullName evidence="5">Type IV secretion system protein</fullName>
    </recommendedName>
</protein>
<keyword evidence="2" id="KW-1133">Transmembrane helix</keyword>
<accession>A0ABW8A353</accession>
<organism evidence="3 4">
    <name type="scientific">Nonomuraea indica</name>
    <dbReference type="NCBI Taxonomy" id="1581193"/>
    <lineage>
        <taxon>Bacteria</taxon>
        <taxon>Bacillati</taxon>
        <taxon>Actinomycetota</taxon>
        <taxon>Actinomycetes</taxon>
        <taxon>Streptosporangiales</taxon>
        <taxon>Streptosporangiaceae</taxon>
        <taxon>Nonomuraea</taxon>
    </lineage>
</organism>
<comment type="caution">
    <text evidence="3">The sequence shown here is derived from an EMBL/GenBank/DDBJ whole genome shotgun (WGS) entry which is preliminary data.</text>
</comment>